<dbReference type="InterPro" id="IPR020846">
    <property type="entry name" value="MFS_dom"/>
</dbReference>
<evidence type="ECO:0000256" key="1">
    <source>
        <dbReference type="ARBA" id="ARBA00022692"/>
    </source>
</evidence>
<dbReference type="PANTHER" id="PTHR23546:SF1">
    <property type="entry name" value="MEMBRANE PROTEIN"/>
    <property type="match status" value="1"/>
</dbReference>
<feature type="transmembrane region" description="Helical" evidence="4">
    <location>
        <begin position="87"/>
        <end position="105"/>
    </location>
</feature>
<keyword evidence="2 4" id="KW-1133">Transmembrane helix</keyword>
<evidence type="ECO:0000256" key="4">
    <source>
        <dbReference type="SAM" id="Phobius"/>
    </source>
</evidence>
<feature type="transmembrane region" description="Helical" evidence="4">
    <location>
        <begin position="260"/>
        <end position="279"/>
    </location>
</feature>
<feature type="transmembrane region" description="Helical" evidence="4">
    <location>
        <begin position="174"/>
        <end position="193"/>
    </location>
</feature>
<protein>
    <submittedName>
        <fullName evidence="6">Predicted arabinose efflux permease, MFS family</fullName>
    </submittedName>
</protein>
<evidence type="ECO:0000256" key="3">
    <source>
        <dbReference type="ARBA" id="ARBA00023136"/>
    </source>
</evidence>
<feature type="transmembrane region" description="Helical" evidence="4">
    <location>
        <begin position="21"/>
        <end position="43"/>
    </location>
</feature>
<dbReference type="GeneID" id="76215679"/>
<feature type="transmembrane region" description="Helical" evidence="4">
    <location>
        <begin position="380"/>
        <end position="397"/>
    </location>
</feature>
<feature type="transmembrane region" description="Helical" evidence="4">
    <location>
        <begin position="150"/>
        <end position="168"/>
    </location>
</feature>
<feature type="domain" description="Major facilitator superfamily (MFS) profile" evidence="5">
    <location>
        <begin position="20"/>
        <end position="402"/>
    </location>
</feature>
<dbReference type="Proteomes" id="UP000183772">
    <property type="component" value="Chromosome I"/>
</dbReference>
<evidence type="ECO:0000259" key="5">
    <source>
        <dbReference type="PROSITE" id="PS50850"/>
    </source>
</evidence>
<evidence type="ECO:0000313" key="6">
    <source>
        <dbReference type="EMBL" id="SDU76637.1"/>
    </source>
</evidence>
<dbReference type="SUPFAM" id="SSF103473">
    <property type="entry name" value="MFS general substrate transporter"/>
    <property type="match status" value="1"/>
</dbReference>
<gene>
    <name evidence="6" type="ORF">SAMN05216476_5745</name>
</gene>
<reference evidence="6 7" key="1">
    <citation type="submission" date="2016-10" db="EMBL/GenBank/DDBJ databases">
        <authorList>
            <person name="Varghese N."/>
            <person name="Submissions S."/>
        </authorList>
    </citation>
    <scope>NUCLEOTIDE SEQUENCE [LARGE SCALE GENOMIC DNA]</scope>
    <source>
        <strain evidence="6 7">DSM 16733</strain>
    </source>
</reference>
<dbReference type="AlphaFoldDB" id="A0AAX2DJV2"/>
<dbReference type="InterPro" id="IPR036259">
    <property type="entry name" value="MFS_trans_sf"/>
</dbReference>
<dbReference type="PANTHER" id="PTHR23546">
    <property type="entry name" value="TRANSPORT PROTEIN"/>
    <property type="match status" value="1"/>
</dbReference>
<feature type="transmembrane region" description="Helical" evidence="4">
    <location>
        <begin position="221"/>
        <end position="240"/>
    </location>
</feature>
<dbReference type="Gene3D" id="1.20.1250.20">
    <property type="entry name" value="MFS general substrate transporter like domains"/>
    <property type="match status" value="1"/>
</dbReference>
<feature type="transmembrane region" description="Helical" evidence="4">
    <location>
        <begin position="49"/>
        <end position="75"/>
    </location>
</feature>
<keyword evidence="7" id="KW-1185">Reference proteome</keyword>
<feature type="transmembrane region" description="Helical" evidence="4">
    <location>
        <begin position="315"/>
        <end position="337"/>
    </location>
</feature>
<feature type="transmembrane region" description="Helical" evidence="4">
    <location>
        <begin position="111"/>
        <end position="138"/>
    </location>
</feature>
<dbReference type="InterPro" id="IPR011701">
    <property type="entry name" value="MFS"/>
</dbReference>
<proteinExistence type="predicted"/>
<dbReference type="EMBL" id="LT629790">
    <property type="protein sequence ID" value="SDU76637.1"/>
    <property type="molecule type" value="Genomic_DNA"/>
</dbReference>
<evidence type="ECO:0000256" key="2">
    <source>
        <dbReference type="ARBA" id="ARBA00022989"/>
    </source>
</evidence>
<dbReference type="GO" id="GO:0022857">
    <property type="term" value="F:transmembrane transporter activity"/>
    <property type="evidence" value="ECO:0007669"/>
    <property type="project" value="InterPro"/>
</dbReference>
<dbReference type="RefSeq" id="WP_083365911.1">
    <property type="nucleotide sequence ID" value="NZ_LT629790.1"/>
</dbReference>
<organism evidence="6 7">
    <name type="scientific">Pseudomonas mediterranea</name>
    <dbReference type="NCBI Taxonomy" id="183795"/>
    <lineage>
        <taxon>Bacteria</taxon>
        <taxon>Pseudomonadati</taxon>
        <taxon>Pseudomonadota</taxon>
        <taxon>Gammaproteobacteria</taxon>
        <taxon>Pseudomonadales</taxon>
        <taxon>Pseudomonadaceae</taxon>
        <taxon>Pseudomonas</taxon>
    </lineage>
</organism>
<accession>A0AAX2DJV2</accession>
<feature type="transmembrane region" description="Helical" evidence="4">
    <location>
        <begin position="358"/>
        <end position="374"/>
    </location>
</feature>
<feature type="transmembrane region" description="Helical" evidence="4">
    <location>
        <begin position="291"/>
        <end position="309"/>
    </location>
</feature>
<name>A0AAX2DJV2_9PSED</name>
<keyword evidence="1 4" id="KW-0812">Transmembrane</keyword>
<evidence type="ECO:0000313" key="7">
    <source>
        <dbReference type="Proteomes" id="UP000183772"/>
    </source>
</evidence>
<sequence>MNDVSGGLVVQDGAKVYTRPVILLLSATFILTVARALALPYLVVYCSQVFGLGVTDIGLVVGGALIVSSLLGVYGGFLVDRFSNYRILLGAATLFALAFAVAYQVASLVPFIIAIVMVNLSYAVIDIAVKSGIGFLVIADKRGSVFSMKYTLTNVGYAIGPFLGVLFAKVSPGLPFAVSAMIGVVFVGLYSVLGERLPQGASAERPNNDFARVLVHLGRNYRLVCFTIGGVLSAIVFGQFTAYLSQYLIVTSDPENTYRIINYLVTTNACVVIGLQYLIGSRIHQNNLLRMLLLGMLFFITGLLGFAYAQGWMAWVVAMIIFTVGEIIIIPAEYLFIDYIAPEDMRGVYYGAQNLSNLGAALGPVLCGAVLSWYAPQTMFYVLSLCVVAASLFYFLGSRRGGIHDSFQHGRFRAYVQRDAGSDAALLAGRVRAGRL</sequence>
<dbReference type="PROSITE" id="PS50850">
    <property type="entry name" value="MFS"/>
    <property type="match status" value="1"/>
</dbReference>
<dbReference type="Pfam" id="PF07690">
    <property type="entry name" value="MFS_1"/>
    <property type="match status" value="1"/>
</dbReference>
<keyword evidence="3 4" id="KW-0472">Membrane</keyword>